<sequence>MFYKDSEIDFATLVQKNELKTPLLVYDEMQLDYTMDRINTIFSKYDFLKLSYAVKASYSDFFLSKFSSFGMGCDVASRYEYDLVKGYPFEFVTTTAPYYSIEDMNYFTESNILIDFNSLDQIKQFVSIGISKEIGIRARVKFPEWGNQNIGSYGEESRFGLELDQETLDYIFRNNLIIKRLHTHTGQMTPELLVYKVKYLLQFCKHFDSIDTINLGGGFFTYWKIARKLQQLLNVSRN</sequence>
<name>A0ABU1B7T6_9STRE</name>
<dbReference type="Proteomes" id="UP001228446">
    <property type="component" value="Unassembled WGS sequence"/>
</dbReference>
<proteinExistence type="predicted"/>
<keyword evidence="5" id="KW-1185">Reference proteome</keyword>
<dbReference type="PANTHER" id="PTHR43727">
    <property type="entry name" value="DIAMINOPIMELATE DECARBOXYLASE"/>
    <property type="match status" value="1"/>
</dbReference>
<dbReference type="Pfam" id="PF02784">
    <property type="entry name" value="Orn_Arg_deC_N"/>
    <property type="match status" value="1"/>
</dbReference>
<dbReference type="RefSeq" id="WP_308938188.1">
    <property type="nucleotide sequence ID" value="NZ_JAVIBP010000051.1"/>
</dbReference>
<reference evidence="4 5" key="1">
    <citation type="submission" date="2023-08" db="EMBL/GenBank/DDBJ databases">
        <title>Streptococcus ruminantium-associated sheep mastitis outbreak detected in Italy is distinct from bovine isolates.</title>
        <authorList>
            <person name="Rosa M.N."/>
            <person name="Vezina B."/>
            <person name="Tola S."/>
        </authorList>
    </citation>
    <scope>NUCLEOTIDE SEQUENCE [LARGE SCALE GENOMIC DNA]</scope>
    <source>
        <strain evidence="4 5">OM6730</strain>
    </source>
</reference>
<dbReference type="PANTHER" id="PTHR43727:SF2">
    <property type="entry name" value="GROUP IV DECARBOXYLASE"/>
    <property type="match status" value="1"/>
</dbReference>
<comment type="cofactor">
    <cofactor evidence="1">
        <name>pyridoxal 5'-phosphate</name>
        <dbReference type="ChEBI" id="CHEBI:597326"/>
    </cofactor>
</comment>
<accession>A0ABU1B7T6</accession>
<feature type="domain" description="Orn/DAP/Arg decarboxylase 2 N-terminal" evidence="3">
    <location>
        <begin position="40"/>
        <end position="221"/>
    </location>
</feature>
<dbReference type="EMBL" id="JAVIBX010000059">
    <property type="protein sequence ID" value="MDQ8834091.1"/>
    <property type="molecule type" value="Genomic_DNA"/>
</dbReference>
<gene>
    <name evidence="4" type="ORF">RFF62_09965</name>
</gene>
<evidence type="ECO:0000256" key="2">
    <source>
        <dbReference type="ARBA" id="ARBA00022898"/>
    </source>
</evidence>
<dbReference type="InterPro" id="IPR029066">
    <property type="entry name" value="PLP-binding_barrel"/>
</dbReference>
<dbReference type="InterPro" id="IPR022644">
    <property type="entry name" value="De-COase2_N"/>
</dbReference>
<protein>
    <recommendedName>
        <fullName evidence="3">Orn/DAP/Arg decarboxylase 2 N-terminal domain-containing protein</fullName>
    </recommendedName>
</protein>
<evidence type="ECO:0000256" key="1">
    <source>
        <dbReference type="ARBA" id="ARBA00001933"/>
    </source>
</evidence>
<keyword evidence="2" id="KW-0663">Pyridoxal phosphate</keyword>
<dbReference type="Gene3D" id="3.20.20.10">
    <property type="entry name" value="Alanine racemase"/>
    <property type="match status" value="1"/>
</dbReference>
<evidence type="ECO:0000313" key="4">
    <source>
        <dbReference type="EMBL" id="MDQ8834091.1"/>
    </source>
</evidence>
<evidence type="ECO:0000313" key="5">
    <source>
        <dbReference type="Proteomes" id="UP001228446"/>
    </source>
</evidence>
<dbReference type="SUPFAM" id="SSF51419">
    <property type="entry name" value="PLP-binding barrel"/>
    <property type="match status" value="1"/>
</dbReference>
<organism evidence="4 5">
    <name type="scientific">Streptococcus ruminantium</name>
    <dbReference type="NCBI Taxonomy" id="1917441"/>
    <lineage>
        <taxon>Bacteria</taxon>
        <taxon>Bacillati</taxon>
        <taxon>Bacillota</taxon>
        <taxon>Bacilli</taxon>
        <taxon>Lactobacillales</taxon>
        <taxon>Streptococcaceae</taxon>
        <taxon>Streptococcus</taxon>
    </lineage>
</organism>
<evidence type="ECO:0000259" key="3">
    <source>
        <dbReference type="Pfam" id="PF02784"/>
    </source>
</evidence>
<comment type="caution">
    <text evidence="4">The sequence shown here is derived from an EMBL/GenBank/DDBJ whole genome shotgun (WGS) entry which is preliminary data.</text>
</comment>